<protein>
    <submittedName>
        <fullName evidence="2">SIMPL domain-containing protein</fullName>
    </submittedName>
</protein>
<dbReference type="InterPro" id="IPR007497">
    <property type="entry name" value="SIMPL/DUF541"/>
</dbReference>
<reference evidence="2" key="1">
    <citation type="submission" date="2020-08" db="EMBL/GenBank/DDBJ databases">
        <title>Novel species isolated from subtropical streams in China.</title>
        <authorList>
            <person name="Lu H."/>
        </authorList>
    </citation>
    <scope>NUCLEOTIDE SEQUENCE</scope>
    <source>
        <strain evidence="2">CY7W</strain>
    </source>
</reference>
<dbReference type="RefSeq" id="WP_186880051.1">
    <property type="nucleotide sequence ID" value="NZ_JACOGG010000003.1"/>
</dbReference>
<accession>A0A923I1T5</accession>
<feature type="chain" id="PRO_5036816533" evidence="1">
    <location>
        <begin position="20"/>
        <end position="244"/>
    </location>
</feature>
<keyword evidence="3" id="KW-1185">Reference proteome</keyword>
<dbReference type="PANTHER" id="PTHR34387:SF2">
    <property type="entry name" value="SLR1258 PROTEIN"/>
    <property type="match status" value="1"/>
</dbReference>
<feature type="signal peptide" evidence="1">
    <location>
        <begin position="1"/>
        <end position="19"/>
    </location>
</feature>
<keyword evidence="1" id="KW-0732">Signal</keyword>
<gene>
    <name evidence="2" type="ORF">H8K47_03500</name>
</gene>
<dbReference type="Pfam" id="PF04402">
    <property type="entry name" value="SIMPL"/>
    <property type="match status" value="1"/>
</dbReference>
<dbReference type="AlphaFoldDB" id="A0A923I1T5"/>
<proteinExistence type="predicted"/>
<evidence type="ECO:0000313" key="3">
    <source>
        <dbReference type="Proteomes" id="UP000612361"/>
    </source>
</evidence>
<evidence type="ECO:0000256" key="1">
    <source>
        <dbReference type="SAM" id="SignalP"/>
    </source>
</evidence>
<organism evidence="2 3">
    <name type="scientific">Undibacterium rugosum</name>
    <dbReference type="NCBI Taxonomy" id="2762291"/>
    <lineage>
        <taxon>Bacteria</taxon>
        <taxon>Pseudomonadati</taxon>
        <taxon>Pseudomonadota</taxon>
        <taxon>Betaproteobacteria</taxon>
        <taxon>Burkholderiales</taxon>
        <taxon>Oxalobacteraceae</taxon>
        <taxon>Undibacterium</taxon>
    </lineage>
</organism>
<name>A0A923I1T5_9BURK</name>
<sequence>MKKMILIAAAMSFAIPVYAQSLAGTVLTVGGSAEIKVDNDQANLSFYLEEQDKDKAQAASRLNQKMKSGTELIKKEDPQAELMTRNYYTYPVYSDEVQVAGAQPKKRQITGWRVGQYLEVKTINLKQLPATVASAQKVMSLNGIHFGLSPQAAAKLEESRIQAGYKNFSDKLAMVVNAMGRKLQDVQIESVDFDGAALEMPQVQMAAAPMMLKGARVADSVAEPSFEPGSSSLSIRVNGKVRLK</sequence>
<dbReference type="Gene3D" id="3.30.110.170">
    <property type="entry name" value="Protein of unknown function (DUF541), domain 1"/>
    <property type="match status" value="1"/>
</dbReference>
<comment type="caution">
    <text evidence="2">The sequence shown here is derived from an EMBL/GenBank/DDBJ whole genome shotgun (WGS) entry which is preliminary data.</text>
</comment>
<dbReference type="EMBL" id="JACOGG010000003">
    <property type="protein sequence ID" value="MBC3934419.1"/>
    <property type="molecule type" value="Genomic_DNA"/>
</dbReference>
<dbReference type="Gene3D" id="3.30.70.2970">
    <property type="entry name" value="Protein of unknown function (DUF541), domain 2"/>
    <property type="match status" value="1"/>
</dbReference>
<dbReference type="Proteomes" id="UP000612361">
    <property type="component" value="Unassembled WGS sequence"/>
</dbReference>
<dbReference type="PANTHER" id="PTHR34387">
    <property type="entry name" value="SLR1258 PROTEIN"/>
    <property type="match status" value="1"/>
</dbReference>
<dbReference type="InterPro" id="IPR052022">
    <property type="entry name" value="26kDa_periplasmic_antigen"/>
</dbReference>
<dbReference type="GO" id="GO:0006974">
    <property type="term" value="P:DNA damage response"/>
    <property type="evidence" value="ECO:0007669"/>
    <property type="project" value="TreeGrafter"/>
</dbReference>
<evidence type="ECO:0000313" key="2">
    <source>
        <dbReference type="EMBL" id="MBC3934419.1"/>
    </source>
</evidence>